<gene>
    <name evidence="8" type="ORF">A1Q1_07819</name>
</gene>
<evidence type="ECO:0000259" key="6">
    <source>
        <dbReference type="Pfam" id="PF07393"/>
    </source>
</evidence>
<dbReference type="KEGG" id="tasa:A1Q1_07819"/>
<sequence>MDAPETPPRRPGRRQQASPQAKDPVIGKVIQPPTFEPFMDTFSPALDQLLALRSQVAERTRSMESEVRRANREYGKRLRELDSGFEAVGSSFSSLENKITDVGRTAAKIGEQLESLHQVRSTAQATSLLVGYYISLVQYTATTGEEKSPLAQLYATRKSPEGRQRLAVVLRRLMAVAKDVADTAATALADAEATDANGESHSVAHRNVLLKRGEKEKADRVAAEIEKYCERFEQEVLTYFNRAFKKGDPRSMGHCAKVLQDFNGGTSCVQVYVNQHDFFISKDRLIESAMEEAEANGTAVEILPPPTSEPGLAALFKEIRTTVSQEAQIVLAVFPNPTAVMQVFLQRVFAQVQHIESLVSRASTVSTLAILRILHLSHSMCAKLVEDLKSLDVTLGGPVAGSSKMATAPTGPIATLLDQSLEEIFIPWLEGSRYLDSESKNLVELYAGLLSQFTHYHETVLKAKPNSLMNRVVNQLSTSGGGTTNATAQVASSAAQAIGKYANLFASSAQNAISGSKTPTSNAPTPPPRSTSRLSMQLPGLPTRQNSYDNTTEKMPSPEDGVLDIELAERMMRWHAEAIGRVVELSPPAEVAKNVFALSKVLAEAIGRSFIDTALDSALARLEQYDGRTEPELSVLTVLRPADLVCHLWQRYTSTALLPLATSPAVRREMSTFNQHNTVRMENKANAVLQKAVDVIVLWLSYLLTKQKRNDFKPKNDELSFARTNTEPCELCCDFLAQVHVTATEALSGKNLEALLTEVGVSFHSLLLDHYKKFPVNPTGGLMLTKDLATYQECIAAFNSPALNDRFEMLRQLGNSFIVQPDVLRTYMTESHLGRIDSRLLRPYLQQRSDWSQFARQFSDTEEIETTAVAAPMFLGRQASKRLSAMGGAAGAAMGGMAGAGMAGMQKLRDALKDFENMTEKAHNESSSPSTPGIERSASSASTKAPPPSTWSNQGGHRTQPFVYMGMP</sequence>
<dbReference type="GeneID" id="25991331"/>
<evidence type="ECO:0000256" key="3">
    <source>
        <dbReference type="ARBA" id="ARBA00022483"/>
    </source>
</evidence>
<protein>
    <submittedName>
        <fullName evidence="8">Uncharacterized protein</fullName>
    </submittedName>
</protein>
<feature type="region of interest" description="Disordered" evidence="5">
    <location>
        <begin position="918"/>
        <end position="968"/>
    </location>
</feature>
<evidence type="ECO:0000256" key="1">
    <source>
        <dbReference type="ARBA" id="ARBA00006572"/>
    </source>
</evidence>
<comment type="caution">
    <text evidence="8">The sequence shown here is derived from an EMBL/GenBank/DDBJ whole genome shotgun (WGS) entry which is preliminary data.</text>
</comment>
<dbReference type="GO" id="GO:0006893">
    <property type="term" value="P:Golgi to plasma membrane transport"/>
    <property type="evidence" value="ECO:0007669"/>
    <property type="project" value="TreeGrafter"/>
</dbReference>
<feature type="region of interest" description="Disordered" evidence="5">
    <location>
        <begin position="1"/>
        <end position="25"/>
    </location>
</feature>
<evidence type="ECO:0000259" key="7">
    <source>
        <dbReference type="Pfam" id="PF20667"/>
    </source>
</evidence>
<dbReference type="Pfam" id="PF07393">
    <property type="entry name" value="Sec10_HB"/>
    <property type="match status" value="1"/>
</dbReference>
<name>J4UHI9_TRIAS</name>
<keyword evidence="3" id="KW-0268">Exocytosis</keyword>
<dbReference type="RefSeq" id="XP_014182306.1">
    <property type="nucleotide sequence ID" value="XM_014326831.1"/>
</dbReference>
<dbReference type="InterPro" id="IPR009976">
    <property type="entry name" value="Sec10-like"/>
</dbReference>
<feature type="region of interest" description="Disordered" evidence="5">
    <location>
        <begin position="512"/>
        <end position="559"/>
    </location>
</feature>
<dbReference type="AlphaFoldDB" id="J4UHI9"/>
<keyword evidence="2" id="KW-0813">Transport</keyword>
<feature type="domain" description="Exocyst complex component Sec10 N-terminal" evidence="7">
    <location>
        <begin position="36"/>
        <end position="154"/>
    </location>
</feature>
<dbReference type="InterPro" id="IPR048625">
    <property type="entry name" value="Sec10_N"/>
</dbReference>
<dbReference type="Proteomes" id="UP000002748">
    <property type="component" value="Unassembled WGS sequence"/>
</dbReference>
<evidence type="ECO:0000313" key="9">
    <source>
        <dbReference type="Proteomes" id="UP000002748"/>
    </source>
</evidence>
<keyword evidence="4" id="KW-0175">Coiled coil</keyword>
<dbReference type="GO" id="GO:0000145">
    <property type="term" value="C:exocyst"/>
    <property type="evidence" value="ECO:0007669"/>
    <property type="project" value="TreeGrafter"/>
</dbReference>
<dbReference type="EMBL" id="ALBS01000077">
    <property type="protein sequence ID" value="EJT51025.1"/>
    <property type="molecule type" value="Genomic_DNA"/>
</dbReference>
<evidence type="ECO:0000313" key="8">
    <source>
        <dbReference type="EMBL" id="EJT51025.1"/>
    </source>
</evidence>
<evidence type="ECO:0000256" key="5">
    <source>
        <dbReference type="SAM" id="MobiDB-lite"/>
    </source>
</evidence>
<organism evidence="8 9">
    <name type="scientific">Trichosporon asahii var. asahii (strain ATCC 90039 / CBS 2479 / JCM 2466 / KCTC 7840 / NBRC 103889/ NCYC 2677 / UAMH 7654)</name>
    <name type="common">Yeast</name>
    <dbReference type="NCBI Taxonomy" id="1186058"/>
    <lineage>
        <taxon>Eukaryota</taxon>
        <taxon>Fungi</taxon>
        <taxon>Dikarya</taxon>
        <taxon>Basidiomycota</taxon>
        <taxon>Agaricomycotina</taxon>
        <taxon>Tremellomycetes</taxon>
        <taxon>Trichosporonales</taxon>
        <taxon>Trichosporonaceae</taxon>
        <taxon>Trichosporon</taxon>
    </lineage>
</organism>
<proteinExistence type="inferred from homology"/>
<comment type="similarity">
    <text evidence="1">Belongs to the SEC10 family.</text>
</comment>
<dbReference type="HOGENOM" id="CLU_008002_0_0_1"/>
<dbReference type="PANTHER" id="PTHR12100:SF0">
    <property type="entry name" value="EXOCYST COMPLEX COMPONENT 5"/>
    <property type="match status" value="1"/>
</dbReference>
<feature type="domain" description="Exocyst complex component Sec10-like alpha-helical bundle" evidence="6">
    <location>
        <begin position="166"/>
        <end position="857"/>
    </location>
</feature>
<dbReference type="OrthoDB" id="125856at2759"/>
<evidence type="ECO:0000256" key="4">
    <source>
        <dbReference type="ARBA" id="ARBA00023054"/>
    </source>
</evidence>
<dbReference type="PANTHER" id="PTHR12100">
    <property type="entry name" value="SEC10"/>
    <property type="match status" value="1"/>
</dbReference>
<reference evidence="8 9" key="1">
    <citation type="journal article" date="2012" name="Eukaryot. Cell">
        <title>Draft genome sequence of CBS 2479, the standard type strain of Trichosporon asahii.</title>
        <authorList>
            <person name="Yang R.Y."/>
            <person name="Li H.T."/>
            <person name="Zhu H."/>
            <person name="Zhou G.P."/>
            <person name="Wang M."/>
            <person name="Wang L."/>
        </authorList>
    </citation>
    <scope>NUCLEOTIDE SEQUENCE [LARGE SCALE GENOMIC DNA]</scope>
    <source>
        <strain evidence="9">ATCC 90039 / CBS 2479 / JCM 2466 / KCTC 7840 / NCYC 2677 / UAMH 7654</strain>
    </source>
</reference>
<dbReference type="GO" id="GO:0006887">
    <property type="term" value="P:exocytosis"/>
    <property type="evidence" value="ECO:0007669"/>
    <property type="project" value="UniProtKB-KW"/>
</dbReference>
<dbReference type="InterPro" id="IPR048627">
    <property type="entry name" value="Sec10_HB"/>
</dbReference>
<dbReference type="Pfam" id="PF20667">
    <property type="entry name" value="Sec10_N"/>
    <property type="match status" value="1"/>
</dbReference>
<dbReference type="VEuPathDB" id="FungiDB:A1Q1_07819"/>
<feature type="compositionally biased region" description="Polar residues" evidence="5">
    <location>
        <begin position="543"/>
        <end position="554"/>
    </location>
</feature>
<accession>J4UHI9</accession>
<evidence type="ECO:0000256" key="2">
    <source>
        <dbReference type="ARBA" id="ARBA00022448"/>
    </source>
</evidence>